<dbReference type="SUPFAM" id="SSF161098">
    <property type="entry name" value="MetI-like"/>
    <property type="match status" value="1"/>
</dbReference>
<dbReference type="KEGG" id="whj:H9Q79_16600"/>
<feature type="transmembrane region" description="Helical" evidence="7">
    <location>
        <begin position="273"/>
        <end position="294"/>
    </location>
</feature>
<feature type="transmembrane region" description="Helical" evidence="7">
    <location>
        <begin position="224"/>
        <end position="253"/>
    </location>
</feature>
<evidence type="ECO:0000256" key="1">
    <source>
        <dbReference type="ARBA" id="ARBA00004651"/>
    </source>
</evidence>
<feature type="transmembrane region" description="Helical" evidence="7">
    <location>
        <begin position="105"/>
        <end position="130"/>
    </location>
</feature>
<organism evidence="9 10">
    <name type="scientific">Wansuia hejianensis</name>
    <dbReference type="NCBI Taxonomy" id="2763667"/>
    <lineage>
        <taxon>Bacteria</taxon>
        <taxon>Bacillati</taxon>
        <taxon>Bacillota</taxon>
        <taxon>Clostridia</taxon>
        <taxon>Lachnospirales</taxon>
        <taxon>Lachnospiraceae</taxon>
        <taxon>Wansuia</taxon>
    </lineage>
</organism>
<dbReference type="PANTHER" id="PTHR43386">
    <property type="entry name" value="OLIGOPEPTIDE TRANSPORT SYSTEM PERMEASE PROTEIN APPC"/>
    <property type="match status" value="1"/>
</dbReference>
<dbReference type="CDD" id="cd06261">
    <property type="entry name" value="TM_PBP2"/>
    <property type="match status" value="1"/>
</dbReference>
<evidence type="ECO:0000256" key="4">
    <source>
        <dbReference type="ARBA" id="ARBA00022692"/>
    </source>
</evidence>
<sequence length="307" mass="33537">MAIGEARFNRRLDKIRQLEESGVLKQKKKGSRALAKFKSNKLAVVGLIIFAIIFLACVFAPLVTPYNPETVDLLNILKPPSPEHWFGTDKVGRDLFARCLYGGRISILVAGGGALGGAAVGVLLGCFAGYKGGWFDKVTMRLSEIFMSFPQLILVLMLVSIMGQSTKNIIIIFMITGWGGVYRQARAAMLSIREEEYVQALHAFGLSDLVICFKHMLPNALSPIIVNITINVAAFILEEASLSFLGLGVPLAVPTWGNILNASQDMYTLQNAWWMWAPVGIVISLFVMSISFVGDGIRDTTDSSMQG</sequence>
<comment type="subcellular location">
    <subcellularLocation>
        <location evidence="1 7">Cell membrane</location>
        <topology evidence="1 7">Multi-pass membrane protein</topology>
    </subcellularLocation>
</comment>
<dbReference type="RefSeq" id="WP_118646353.1">
    <property type="nucleotide sequence ID" value="NZ_CP060635.1"/>
</dbReference>
<feature type="transmembrane region" description="Helical" evidence="7">
    <location>
        <begin position="142"/>
        <end position="162"/>
    </location>
</feature>
<evidence type="ECO:0000256" key="2">
    <source>
        <dbReference type="ARBA" id="ARBA00022448"/>
    </source>
</evidence>
<dbReference type="PANTHER" id="PTHR43386:SF1">
    <property type="entry name" value="D,D-DIPEPTIDE TRANSPORT SYSTEM PERMEASE PROTEIN DDPC-RELATED"/>
    <property type="match status" value="1"/>
</dbReference>
<dbReference type="InterPro" id="IPR025966">
    <property type="entry name" value="OppC_N"/>
</dbReference>
<dbReference type="GO" id="GO:0055085">
    <property type="term" value="P:transmembrane transport"/>
    <property type="evidence" value="ECO:0007669"/>
    <property type="project" value="InterPro"/>
</dbReference>
<dbReference type="InterPro" id="IPR035906">
    <property type="entry name" value="MetI-like_sf"/>
</dbReference>
<accession>A0A7G9GCC8</accession>
<comment type="similarity">
    <text evidence="7">Belongs to the binding-protein-dependent transport system permease family.</text>
</comment>
<evidence type="ECO:0000256" key="3">
    <source>
        <dbReference type="ARBA" id="ARBA00022475"/>
    </source>
</evidence>
<name>A0A7G9GCC8_9FIRM</name>
<dbReference type="GO" id="GO:0005886">
    <property type="term" value="C:plasma membrane"/>
    <property type="evidence" value="ECO:0007669"/>
    <property type="project" value="UniProtKB-SubCell"/>
</dbReference>
<keyword evidence="6 7" id="KW-0472">Membrane</keyword>
<feature type="transmembrane region" description="Helical" evidence="7">
    <location>
        <begin position="168"/>
        <end position="185"/>
    </location>
</feature>
<evidence type="ECO:0000256" key="5">
    <source>
        <dbReference type="ARBA" id="ARBA00022989"/>
    </source>
</evidence>
<proteinExistence type="inferred from homology"/>
<evidence type="ECO:0000313" key="10">
    <source>
        <dbReference type="Proteomes" id="UP000515860"/>
    </source>
</evidence>
<keyword evidence="3" id="KW-1003">Cell membrane</keyword>
<evidence type="ECO:0000259" key="8">
    <source>
        <dbReference type="PROSITE" id="PS50928"/>
    </source>
</evidence>
<dbReference type="PROSITE" id="PS50928">
    <property type="entry name" value="ABC_TM1"/>
    <property type="match status" value="1"/>
</dbReference>
<evidence type="ECO:0000256" key="6">
    <source>
        <dbReference type="ARBA" id="ARBA00023136"/>
    </source>
</evidence>
<keyword evidence="4 7" id="KW-0812">Transmembrane</keyword>
<feature type="transmembrane region" description="Helical" evidence="7">
    <location>
        <begin position="42"/>
        <end position="63"/>
    </location>
</feature>
<evidence type="ECO:0000256" key="7">
    <source>
        <dbReference type="RuleBase" id="RU363032"/>
    </source>
</evidence>
<evidence type="ECO:0000313" key="9">
    <source>
        <dbReference type="EMBL" id="QNM08460.1"/>
    </source>
</evidence>
<dbReference type="EMBL" id="CP060635">
    <property type="protein sequence ID" value="QNM08460.1"/>
    <property type="molecule type" value="Genomic_DNA"/>
</dbReference>
<keyword evidence="10" id="KW-1185">Reference proteome</keyword>
<protein>
    <submittedName>
        <fullName evidence="9">ABC transporter permease</fullName>
    </submittedName>
</protein>
<dbReference type="Pfam" id="PF00528">
    <property type="entry name" value="BPD_transp_1"/>
    <property type="match status" value="1"/>
</dbReference>
<feature type="domain" description="ABC transmembrane type-1" evidence="8">
    <location>
        <begin position="103"/>
        <end position="294"/>
    </location>
</feature>
<dbReference type="Gene3D" id="1.10.3720.10">
    <property type="entry name" value="MetI-like"/>
    <property type="match status" value="1"/>
</dbReference>
<dbReference type="Proteomes" id="UP000515860">
    <property type="component" value="Chromosome"/>
</dbReference>
<reference evidence="9 10" key="1">
    <citation type="submission" date="2020-08" db="EMBL/GenBank/DDBJ databases">
        <authorList>
            <person name="Liu C."/>
            <person name="Sun Q."/>
        </authorList>
    </citation>
    <scope>NUCLEOTIDE SEQUENCE [LARGE SCALE GENOMIC DNA]</scope>
    <source>
        <strain evidence="9 10">NSJ-29</strain>
    </source>
</reference>
<dbReference type="InterPro" id="IPR050366">
    <property type="entry name" value="BP-dependent_transpt_permease"/>
</dbReference>
<gene>
    <name evidence="9" type="ORF">H9Q79_16600</name>
</gene>
<keyword evidence="2 7" id="KW-0813">Transport</keyword>
<dbReference type="InterPro" id="IPR000515">
    <property type="entry name" value="MetI-like"/>
</dbReference>
<dbReference type="AlphaFoldDB" id="A0A7G9GCC8"/>
<dbReference type="Pfam" id="PF12911">
    <property type="entry name" value="OppC_N"/>
    <property type="match status" value="1"/>
</dbReference>
<keyword evidence="5 7" id="KW-1133">Transmembrane helix</keyword>